<dbReference type="RefSeq" id="WP_165920309.1">
    <property type="nucleotide sequence ID" value="NZ_FQTY01000001.1"/>
</dbReference>
<organism evidence="1 2">
    <name type="scientific">Tissierella praeacuta DSM 18095</name>
    <dbReference type="NCBI Taxonomy" id="1123404"/>
    <lineage>
        <taxon>Bacteria</taxon>
        <taxon>Bacillati</taxon>
        <taxon>Bacillota</taxon>
        <taxon>Tissierellia</taxon>
        <taxon>Tissierellales</taxon>
        <taxon>Tissierellaceae</taxon>
        <taxon>Tissierella</taxon>
    </lineage>
</organism>
<gene>
    <name evidence="1" type="ORF">SAMN02745784_00525</name>
</gene>
<dbReference type="GeneID" id="90996683"/>
<protein>
    <submittedName>
        <fullName evidence="1">Uncharacterized protein</fullName>
    </submittedName>
</protein>
<dbReference type="AlphaFoldDB" id="A0A1M4SVZ5"/>
<evidence type="ECO:0000313" key="2">
    <source>
        <dbReference type="Proteomes" id="UP000184114"/>
    </source>
</evidence>
<reference evidence="2" key="1">
    <citation type="submission" date="2016-11" db="EMBL/GenBank/DDBJ databases">
        <authorList>
            <person name="Varghese N."/>
            <person name="Submissions S."/>
        </authorList>
    </citation>
    <scope>NUCLEOTIDE SEQUENCE [LARGE SCALE GENOMIC DNA]</scope>
    <source>
        <strain evidence="2">DSM 18095</strain>
    </source>
</reference>
<dbReference type="Proteomes" id="UP000184114">
    <property type="component" value="Unassembled WGS sequence"/>
</dbReference>
<evidence type="ECO:0000313" key="1">
    <source>
        <dbReference type="EMBL" id="SHE36361.1"/>
    </source>
</evidence>
<name>A0A1M4SVZ5_9FIRM</name>
<keyword evidence="2" id="KW-1185">Reference proteome</keyword>
<dbReference type="EMBL" id="FQTY01000001">
    <property type="protein sequence ID" value="SHE36361.1"/>
    <property type="molecule type" value="Genomic_DNA"/>
</dbReference>
<accession>A0A1M4SVZ5</accession>
<proteinExistence type="predicted"/>
<sequence>METNDTFQEIKERFIAADLDTKIQIYTTVQGLSVEQYKELLRVFPIKYLDKLEKAMA</sequence>
<dbReference type="STRING" id="1123404.SAMN02745784_00525"/>